<gene>
    <name evidence="1" type="ORF">B296_00002149</name>
</gene>
<dbReference type="EMBL" id="AMZH03000635">
    <property type="protein sequence ID" value="RRT82734.1"/>
    <property type="molecule type" value="Genomic_DNA"/>
</dbReference>
<proteinExistence type="predicted"/>
<reference evidence="1 2" key="1">
    <citation type="journal article" date="2014" name="Agronomy (Basel)">
        <title>A Draft Genome Sequence for Ensete ventricosum, the Drought-Tolerant Tree Against Hunger.</title>
        <authorList>
            <person name="Harrison J."/>
            <person name="Moore K.A."/>
            <person name="Paszkiewicz K."/>
            <person name="Jones T."/>
            <person name="Grant M."/>
            <person name="Ambacheew D."/>
            <person name="Muzemil S."/>
            <person name="Studholme D.J."/>
        </authorList>
    </citation>
    <scope>NUCLEOTIDE SEQUENCE [LARGE SCALE GENOMIC DNA]</scope>
</reference>
<organism evidence="1 2">
    <name type="scientific">Ensete ventricosum</name>
    <name type="common">Abyssinian banana</name>
    <name type="synonym">Musa ensete</name>
    <dbReference type="NCBI Taxonomy" id="4639"/>
    <lineage>
        <taxon>Eukaryota</taxon>
        <taxon>Viridiplantae</taxon>
        <taxon>Streptophyta</taxon>
        <taxon>Embryophyta</taxon>
        <taxon>Tracheophyta</taxon>
        <taxon>Spermatophyta</taxon>
        <taxon>Magnoliopsida</taxon>
        <taxon>Liliopsida</taxon>
        <taxon>Zingiberales</taxon>
        <taxon>Musaceae</taxon>
        <taxon>Ensete</taxon>
    </lineage>
</organism>
<dbReference type="AlphaFoldDB" id="A0A427B2N3"/>
<name>A0A427B2N3_ENSVE</name>
<comment type="caution">
    <text evidence="1">The sequence shown here is derived from an EMBL/GenBank/DDBJ whole genome shotgun (WGS) entry which is preliminary data.</text>
</comment>
<evidence type="ECO:0000313" key="2">
    <source>
        <dbReference type="Proteomes" id="UP000287651"/>
    </source>
</evidence>
<evidence type="ECO:0000313" key="1">
    <source>
        <dbReference type="EMBL" id="RRT82734.1"/>
    </source>
</evidence>
<sequence>MHRISRSKLCCMMGPSIAKESDVLFNENDMGEAGRRMHGSLLMLALRCNCVPERAELASLTIELAPKLGPEESPPALLRIQPVISTDTDLGMRCLFPVEEFRIGAWFCTPPLK</sequence>
<protein>
    <submittedName>
        <fullName evidence="1">Uncharacterized protein</fullName>
    </submittedName>
</protein>
<dbReference type="Proteomes" id="UP000287651">
    <property type="component" value="Unassembled WGS sequence"/>
</dbReference>
<accession>A0A427B2N3</accession>